<dbReference type="EMBL" id="QGGR01000021">
    <property type="protein sequence ID" value="PWK39874.1"/>
    <property type="molecule type" value="Genomic_DNA"/>
</dbReference>
<dbReference type="Pfam" id="PF00582">
    <property type="entry name" value="Usp"/>
    <property type="match status" value="1"/>
</dbReference>
<dbReference type="SUPFAM" id="SSF52402">
    <property type="entry name" value="Adenine nucleotide alpha hydrolases-like"/>
    <property type="match status" value="1"/>
</dbReference>
<dbReference type="PRINTS" id="PR01438">
    <property type="entry name" value="UNVRSLSTRESS"/>
</dbReference>
<evidence type="ECO:0000313" key="4">
    <source>
        <dbReference type="EMBL" id="PWK39874.1"/>
    </source>
</evidence>
<feature type="domain" description="UspA" evidence="3">
    <location>
        <begin position="13"/>
        <end position="143"/>
    </location>
</feature>
<keyword evidence="5" id="KW-1185">Reference proteome</keyword>
<sequence>MNSIVPVQEKLPVVVGVDGTSAALQAVDLAAAEAAHRCVPLVVAHAWPGRHFEAPKSRVTVPDLAESVRLLDLATRRARQTEPNLTVVPALMDEGAAEALLRWSARACLLVVGHRDDTSVHHGWGSTAAYLAHHSVCPLLVSRGRVPSRGPVIVAVSGGPVTTLVQAYQAAAYAGGTLTAVHVWTPGRGAASRDVDRAAAESRLDAALNACGSARPRVPVTRLLISEAEIAYTVEQAAWRGRLLVAGMGHKGWAVEAIYRSSGVVSTGRRLCPVLLVPAVPRSRTLPRERSDPLCSAPLPAARGGDPEMAP</sequence>
<evidence type="ECO:0000259" key="3">
    <source>
        <dbReference type="Pfam" id="PF00582"/>
    </source>
</evidence>
<protein>
    <submittedName>
        <fullName evidence="4">Universal stress protein family protein</fullName>
    </submittedName>
</protein>
<feature type="region of interest" description="Disordered" evidence="2">
    <location>
        <begin position="285"/>
        <end position="311"/>
    </location>
</feature>
<dbReference type="AlphaFoldDB" id="A0A316F5D5"/>
<accession>A0A316F5D5</accession>
<comment type="caution">
    <text evidence="4">The sequence shown here is derived from an EMBL/GenBank/DDBJ whole genome shotgun (WGS) entry which is preliminary data.</text>
</comment>
<dbReference type="InterPro" id="IPR006016">
    <property type="entry name" value="UspA"/>
</dbReference>
<proteinExistence type="inferred from homology"/>
<dbReference type="Proteomes" id="UP000245697">
    <property type="component" value="Unassembled WGS sequence"/>
</dbReference>
<dbReference type="Gene3D" id="3.40.50.620">
    <property type="entry name" value="HUPs"/>
    <property type="match status" value="2"/>
</dbReference>
<evidence type="ECO:0000256" key="2">
    <source>
        <dbReference type="SAM" id="MobiDB-lite"/>
    </source>
</evidence>
<dbReference type="InterPro" id="IPR006015">
    <property type="entry name" value="Universal_stress_UspA"/>
</dbReference>
<dbReference type="InterPro" id="IPR014729">
    <property type="entry name" value="Rossmann-like_a/b/a_fold"/>
</dbReference>
<evidence type="ECO:0000256" key="1">
    <source>
        <dbReference type="ARBA" id="ARBA00008791"/>
    </source>
</evidence>
<gene>
    <name evidence="4" type="ORF">BC793_121141</name>
</gene>
<evidence type="ECO:0000313" key="5">
    <source>
        <dbReference type="Proteomes" id="UP000245697"/>
    </source>
</evidence>
<name>A0A316F5D5_9ACTN</name>
<comment type="similarity">
    <text evidence="1">Belongs to the universal stress protein A family.</text>
</comment>
<organism evidence="4 5">
    <name type="scientific">Actinoplanes xinjiangensis</name>
    <dbReference type="NCBI Taxonomy" id="512350"/>
    <lineage>
        <taxon>Bacteria</taxon>
        <taxon>Bacillati</taxon>
        <taxon>Actinomycetota</taxon>
        <taxon>Actinomycetes</taxon>
        <taxon>Micromonosporales</taxon>
        <taxon>Micromonosporaceae</taxon>
        <taxon>Actinoplanes</taxon>
    </lineage>
</organism>
<reference evidence="4 5" key="1">
    <citation type="submission" date="2018-05" db="EMBL/GenBank/DDBJ databases">
        <title>Genomic Encyclopedia of Archaeal and Bacterial Type Strains, Phase II (KMG-II): from individual species to whole genera.</title>
        <authorList>
            <person name="Goeker M."/>
        </authorList>
    </citation>
    <scope>NUCLEOTIDE SEQUENCE [LARGE SCALE GENOMIC DNA]</scope>
    <source>
        <strain evidence="4 5">DSM 45184</strain>
    </source>
</reference>